<accession>B8GQG1</accession>
<dbReference type="AlphaFoldDB" id="B8GQG1"/>
<dbReference type="STRING" id="396588.Tgr7_1270"/>
<dbReference type="Proteomes" id="UP000002383">
    <property type="component" value="Chromosome"/>
</dbReference>
<evidence type="ECO:0000256" key="1">
    <source>
        <dbReference type="ARBA" id="ARBA00010832"/>
    </source>
</evidence>
<dbReference type="HOGENOM" id="CLU_129351_0_0_6"/>
<proteinExistence type="inferred from homology"/>
<dbReference type="RefSeq" id="WP_012637839.1">
    <property type="nucleotide sequence ID" value="NC_011901.1"/>
</dbReference>
<feature type="domain" description="HupH hydrogenase expression protein C-terminal" evidence="2">
    <location>
        <begin position="26"/>
        <end position="138"/>
    </location>
</feature>
<sequence length="150" mass="16393">MSGLDGIPVRIEAPEFDGEDVITGMADALLREIHAHLVNLHERSESHTIDLKGLPLTEADRRQLREALGRGEVSMTVEAAGPTEAYETAYGGVWWIDYQNLLGSTALTHIEIARVPAIAPTHPEDIADALERLGEALNDRKPQTDNPPPD</sequence>
<evidence type="ECO:0000313" key="3">
    <source>
        <dbReference type="EMBL" id="ACL72356.1"/>
    </source>
</evidence>
<dbReference type="Gene3D" id="3.30.1370.140">
    <property type="entry name" value="HupH hydrogenase expression protein, C-terminal domain"/>
    <property type="match status" value="1"/>
</dbReference>
<organism evidence="3 4">
    <name type="scientific">Thioalkalivibrio sulfidiphilus (strain HL-EbGR7)</name>
    <dbReference type="NCBI Taxonomy" id="396588"/>
    <lineage>
        <taxon>Bacteria</taxon>
        <taxon>Pseudomonadati</taxon>
        <taxon>Pseudomonadota</taxon>
        <taxon>Gammaproteobacteria</taxon>
        <taxon>Chromatiales</taxon>
        <taxon>Ectothiorhodospiraceae</taxon>
        <taxon>Thioalkalivibrio</taxon>
    </lineage>
</organism>
<dbReference type="InterPro" id="IPR006894">
    <property type="entry name" value="HupH_Hydgase_express_prot_C"/>
</dbReference>
<dbReference type="eggNOG" id="ENOG5032ZSU">
    <property type="taxonomic scope" value="Bacteria"/>
</dbReference>
<keyword evidence="4" id="KW-1185">Reference proteome</keyword>
<evidence type="ECO:0000313" key="4">
    <source>
        <dbReference type="Proteomes" id="UP000002383"/>
    </source>
</evidence>
<dbReference type="OrthoDB" id="8234923at2"/>
<dbReference type="InterPro" id="IPR038527">
    <property type="entry name" value="HupH_C_sf"/>
</dbReference>
<dbReference type="Pfam" id="PF04809">
    <property type="entry name" value="HupH_C"/>
    <property type="match status" value="1"/>
</dbReference>
<name>B8GQG1_THISH</name>
<reference evidence="3 4" key="1">
    <citation type="journal article" date="2011" name="Stand. Genomic Sci.">
        <title>Complete genome sequence of 'Thioalkalivibrio sulfidophilus' HL-EbGr7.</title>
        <authorList>
            <person name="Muyzer G."/>
            <person name="Sorokin D.Y."/>
            <person name="Mavromatis K."/>
            <person name="Lapidus A."/>
            <person name="Clum A."/>
            <person name="Ivanova N."/>
            <person name="Pati A."/>
            <person name="d'Haeseleer P."/>
            <person name="Woyke T."/>
            <person name="Kyrpides N.C."/>
        </authorList>
    </citation>
    <scope>NUCLEOTIDE SEQUENCE [LARGE SCALE GENOMIC DNA]</scope>
    <source>
        <strain evidence="3 4">HL-EbGR7</strain>
    </source>
</reference>
<dbReference type="EMBL" id="CP001339">
    <property type="protein sequence ID" value="ACL72356.1"/>
    <property type="molecule type" value="Genomic_DNA"/>
</dbReference>
<comment type="similarity">
    <text evidence="1">Belongs to the HupH/HyaF family.</text>
</comment>
<gene>
    <name evidence="3" type="ordered locus">Tgr7_1270</name>
</gene>
<protein>
    <recommendedName>
        <fullName evidence="2">HupH hydrogenase expression protein C-terminal domain-containing protein</fullName>
    </recommendedName>
</protein>
<dbReference type="KEGG" id="tgr:Tgr7_1270"/>
<evidence type="ECO:0000259" key="2">
    <source>
        <dbReference type="Pfam" id="PF04809"/>
    </source>
</evidence>